<name>A0ABR3EM02_9AGAR</name>
<evidence type="ECO:0000313" key="2">
    <source>
        <dbReference type="EMBL" id="KAL0563873.1"/>
    </source>
</evidence>
<accession>A0ABR3EM02</accession>
<dbReference type="Proteomes" id="UP001465976">
    <property type="component" value="Unassembled WGS sequence"/>
</dbReference>
<evidence type="ECO:0000313" key="3">
    <source>
        <dbReference type="Proteomes" id="UP001465976"/>
    </source>
</evidence>
<feature type="region of interest" description="Disordered" evidence="1">
    <location>
        <begin position="70"/>
        <end position="90"/>
    </location>
</feature>
<dbReference type="EMBL" id="JBAHYK010003136">
    <property type="protein sequence ID" value="KAL0563873.1"/>
    <property type="molecule type" value="Genomic_DNA"/>
</dbReference>
<proteinExistence type="predicted"/>
<sequence>MTDQQLATYFWLGIPELLRKLLEIQLCAKFPGRDNTVPYPISDVCHAAEQYFSCSHFVSTVPDAEAFGTLAREEDSGDDSDTEDDSDSDMEELELWRKLFRGKVKDKGKGKEGIGEVALPPTRVVPDTATKERLCTTQFSGSQAEVAELISRLNGMQLDNPDYGALYYCATTLDPNSRTCIARAPALAPLPAIAAPSYSQPGGDRHPLVPVTTNGQTVRMIPFEKRPPVGPRFACNGCSSATHRMLECAGIIERQRKGELKWDSIQRKLVTAEGRLIERQRGENLLQALDRMISEARQQPNLANPQSMLYKLLDSGQQQRRPRSAGSAFLEWVVEEEPSEEEYAEEGLSSSEGWEDEEDEFKSSSEEEDYISQGSESTASLAAVLHADRTTPKGKDIRMRSSAGPRESYQSAQSK</sequence>
<feature type="compositionally biased region" description="Acidic residues" evidence="1">
    <location>
        <begin position="75"/>
        <end position="90"/>
    </location>
</feature>
<keyword evidence="3" id="KW-1185">Reference proteome</keyword>
<feature type="compositionally biased region" description="Basic and acidic residues" evidence="1">
    <location>
        <begin position="386"/>
        <end position="399"/>
    </location>
</feature>
<feature type="region of interest" description="Disordered" evidence="1">
    <location>
        <begin position="336"/>
        <end position="415"/>
    </location>
</feature>
<gene>
    <name evidence="2" type="ORF">V5O48_018188</name>
</gene>
<evidence type="ECO:0000256" key="1">
    <source>
        <dbReference type="SAM" id="MobiDB-lite"/>
    </source>
</evidence>
<feature type="compositionally biased region" description="Acidic residues" evidence="1">
    <location>
        <begin position="353"/>
        <end position="370"/>
    </location>
</feature>
<feature type="compositionally biased region" description="Acidic residues" evidence="1">
    <location>
        <begin position="336"/>
        <end position="345"/>
    </location>
</feature>
<protein>
    <submittedName>
        <fullName evidence="2">Uncharacterized protein</fullName>
    </submittedName>
</protein>
<reference evidence="2 3" key="1">
    <citation type="submission" date="2024-02" db="EMBL/GenBank/DDBJ databases">
        <title>A draft genome for the cacao thread blight pathogen Marasmius crinis-equi.</title>
        <authorList>
            <person name="Cohen S.P."/>
            <person name="Baruah I.K."/>
            <person name="Amoako-Attah I."/>
            <person name="Bukari Y."/>
            <person name="Meinhardt L.W."/>
            <person name="Bailey B.A."/>
        </authorList>
    </citation>
    <scope>NUCLEOTIDE SEQUENCE [LARGE SCALE GENOMIC DNA]</scope>
    <source>
        <strain evidence="2 3">GH-76</strain>
    </source>
</reference>
<comment type="caution">
    <text evidence="2">The sequence shown here is derived from an EMBL/GenBank/DDBJ whole genome shotgun (WGS) entry which is preliminary data.</text>
</comment>
<organism evidence="2 3">
    <name type="scientific">Marasmius crinis-equi</name>
    <dbReference type="NCBI Taxonomy" id="585013"/>
    <lineage>
        <taxon>Eukaryota</taxon>
        <taxon>Fungi</taxon>
        <taxon>Dikarya</taxon>
        <taxon>Basidiomycota</taxon>
        <taxon>Agaricomycotina</taxon>
        <taxon>Agaricomycetes</taxon>
        <taxon>Agaricomycetidae</taxon>
        <taxon>Agaricales</taxon>
        <taxon>Marasmiineae</taxon>
        <taxon>Marasmiaceae</taxon>
        <taxon>Marasmius</taxon>
    </lineage>
</organism>